<feature type="signal peptide" evidence="1">
    <location>
        <begin position="1"/>
        <end position="19"/>
    </location>
</feature>
<evidence type="ECO:0000256" key="1">
    <source>
        <dbReference type="SAM" id="SignalP"/>
    </source>
</evidence>
<protein>
    <submittedName>
        <fullName evidence="2">Putative secreted protein</fullName>
    </submittedName>
</protein>
<evidence type="ECO:0000313" key="2">
    <source>
        <dbReference type="EMBL" id="MXU95576.1"/>
    </source>
</evidence>
<dbReference type="AlphaFoldDB" id="A0A6B0V185"/>
<reference evidence="2" key="1">
    <citation type="submission" date="2019-12" db="EMBL/GenBank/DDBJ databases">
        <title>An insight into the sialome of adult female Ixodes ricinus ticks feeding for 6 days.</title>
        <authorList>
            <person name="Perner J."/>
            <person name="Ribeiro J.M.C."/>
        </authorList>
    </citation>
    <scope>NUCLEOTIDE SEQUENCE</scope>
    <source>
        <strain evidence="2">Semi-engorged</strain>
        <tissue evidence="2">Salivary glands</tissue>
    </source>
</reference>
<organism evidence="2">
    <name type="scientific">Ixodes ricinus</name>
    <name type="common">Common tick</name>
    <name type="synonym">Acarus ricinus</name>
    <dbReference type="NCBI Taxonomy" id="34613"/>
    <lineage>
        <taxon>Eukaryota</taxon>
        <taxon>Metazoa</taxon>
        <taxon>Ecdysozoa</taxon>
        <taxon>Arthropoda</taxon>
        <taxon>Chelicerata</taxon>
        <taxon>Arachnida</taxon>
        <taxon>Acari</taxon>
        <taxon>Parasitiformes</taxon>
        <taxon>Ixodida</taxon>
        <taxon>Ixodoidea</taxon>
        <taxon>Ixodidae</taxon>
        <taxon>Ixodinae</taxon>
        <taxon>Ixodes</taxon>
    </lineage>
</organism>
<keyword evidence="1" id="KW-0732">Signal</keyword>
<name>A0A6B0V185_IXORI</name>
<accession>A0A6B0V185</accession>
<proteinExistence type="predicted"/>
<dbReference type="EMBL" id="GIFC01013493">
    <property type="protein sequence ID" value="MXU95576.1"/>
    <property type="molecule type" value="Transcribed_RNA"/>
</dbReference>
<feature type="chain" id="PRO_5025424914" evidence="1">
    <location>
        <begin position="20"/>
        <end position="189"/>
    </location>
</feature>
<sequence>MLFFFFLCVWCVLCMETLSWDHAVFPLYLPGVQCAFGAKEMCLICMFSGFVFLCHTPSTSYRLSLKKLTDNKLSFISASQTACNSLLFVTYMLKGIFIFNYFSIRFQFCRGTQAQLSTPVQVRFLALTETLVVHKLYQVKNVLGWKSSAELSLQPSWGFSRAETSAELGFQLYVCQTEDLSHNEAHSYY</sequence>